<reference evidence="9" key="1">
    <citation type="submission" date="2018-06" db="EMBL/GenBank/DDBJ databases">
        <title>Aestuariibacter litoralis strain KCTC 52945T.</title>
        <authorList>
            <person name="Li X."/>
            <person name="Salam N."/>
            <person name="Li J.-L."/>
            <person name="Chen Y.-M."/>
            <person name="Yang Z.-W."/>
            <person name="Zhang L.-Y."/>
            <person name="Han M.-X."/>
            <person name="Xiao M."/>
            <person name="Li W.-J."/>
        </authorList>
    </citation>
    <scope>NUCLEOTIDE SEQUENCE [LARGE SCALE GENOMIC DNA]</scope>
    <source>
        <strain evidence="9">KCTC 52945</strain>
    </source>
</reference>
<feature type="transmembrane region" description="Helical" evidence="6">
    <location>
        <begin position="350"/>
        <end position="375"/>
    </location>
</feature>
<dbReference type="PANTHER" id="PTHR30287:SF1">
    <property type="entry name" value="INNER MEMBRANE PROTEIN"/>
    <property type="match status" value="1"/>
</dbReference>
<feature type="transmembrane region" description="Helical" evidence="6">
    <location>
        <begin position="426"/>
        <end position="448"/>
    </location>
</feature>
<feature type="domain" description="ABC3 transporter permease C-terminal" evidence="7">
    <location>
        <begin position="721"/>
        <end position="831"/>
    </location>
</feature>
<proteinExistence type="predicted"/>
<feature type="transmembrane region" description="Helical" evidence="6">
    <location>
        <begin position="469"/>
        <end position="495"/>
    </location>
</feature>
<feature type="transmembrane region" description="Helical" evidence="6">
    <location>
        <begin position="396"/>
        <end position="420"/>
    </location>
</feature>
<dbReference type="EMBL" id="QKVK01000003">
    <property type="protein sequence ID" value="PZF77271.1"/>
    <property type="molecule type" value="Genomic_DNA"/>
</dbReference>
<feature type="transmembrane region" description="Helical" evidence="6">
    <location>
        <begin position="21"/>
        <end position="45"/>
    </location>
</feature>
<dbReference type="Pfam" id="PF02687">
    <property type="entry name" value="FtsX"/>
    <property type="match status" value="2"/>
</dbReference>
<evidence type="ECO:0000256" key="2">
    <source>
        <dbReference type="ARBA" id="ARBA00022475"/>
    </source>
</evidence>
<sequence length="839" mass="88499">MNPSLWLRFALRDLRSGLQGFWIFLTCLALGTGTIAIIGALSASIERGIDEQGQPLLGGDLEFSLIHQQASQPQRDYIASRGELSEVATVRGMALTADNTALVEVKAVDGNYPLYGRMELEGGLPLADAIATKDGVPGAAADPLLLGRLGIKLGDSVKLGNTQVQIRALIRNEPDRLSDTLVLGPRLMISPETLAATGIVQPGSLVTYRYRVKLAENSLTAAKAVEKEAEAKFKDAGWRIRTRNNAAAGADGFVERLGYFMTLVGLASLIVGGAGIANAVQAFVTRKMGSIATLKCLGASSADVMGIYLTEIILVALIAIALGLAAGAIAPPVITALFGQLIPVPLSQHFQAWPLVFAGLLGLLTTLAFALWPLAHARQVAASALFRSRIVPVRGWPGTGPFLVILAALALMAALTFYAFENVKVTAYFLGGLVASFVVLLGLARLIITGAERLPRSRSAIWRYAVGNIYRPGSAAASVILALGLGLTLFVTLALTDRSISKELLSSIPERAPAFFFLDVPNGELATFKDGLMKEQGVTHVNNTPMLRGRVAAVKGVPAEKVKASPESNWALRGDRGITYAAELPEGSRLVAGEWWPADYSGPPLVSLVDEIANGIGVKIGDEITVNVLGRDITAKVANLRAVNWRSLGINFVMVFTPSTLKAAPHNHLVTVEMKGGDEAKLLNAMARAYPSVTAVRVKDAIDMVSGLLEKMLVAIRGANILTLLTGMLVLAGALAAGLSERLYEAVVLKTYGASKRQLVGAFVIEYAGLGLAAAAFGLAVGSAASWFLSHFILEIPWSFSGPTAVLTALLAMAVTVAGGLAVTWRALSAKPGPLLRNE</sequence>
<dbReference type="InterPro" id="IPR003838">
    <property type="entry name" value="ABC3_permease_C"/>
</dbReference>
<comment type="subcellular location">
    <subcellularLocation>
        <location evidence="1">Cell membrane</location>
        <topology evidence="1">Multi-pass membrane protein</topology>
    </subcellularLocation>
</comment>
<evidence type="ECO:0000313" key="8">
    <source>
        <dbReference type="EMBL" id="PZF77271.1"/>
    </source>
</evidence>
<keyword evidence="4 6" id="KW-1133">Transmembrane helix</keyword>
<dbReference type="Proteomes" id="UP000248795">
    <property type="component" value="Unassembled WGS sequence"/>
</dbReference>
<dbReference type="InterPro" id="IPR038766">
    <property type="entry name" value="Membrane_comp_ABC_pdt"/>
</dbReference>
<organism evidence="8 9">
    <name type="scientific">Aestuariivirga litoralis</name>
    <dbReference type="NCBI Taxonomy" id="2650924"/>
    <lineage>
        <taxon>Bacteria</taxon>
        <taxon>Pseudomonadati</taxon>
        <taxon>Pseudomonadota</taxon>
        <taxon>Alphaproteobacteria</taxon>
        <taxon>Hyphomicrobiales</taxon>
        <taxon>Aestuariivirgaceae</taxon>
        <taxon>Aestuariivirga</taxon>
    </lineage>
</organism>
<dbReference type="PANTHER" id="PTHR30287">
    <property type="entry name" value="MEMBRANE COMPONENT OF PREDICTED ABC SUPERFAMILY METABOLITE UPTAKE TRANSPORTER"/>
    <property type="match status" value="1"/>
</dbReference>
<evidence type="ECO:0000259" key="7">
    <source>
        <dbReference type="Pfam" id="PF02687"/>
    </source>
</evidence>
<keyword evidence="9" id="KW-1185">Reference proteome</keyword>
<feature type="transmembrane region" description="Helical" evidence="6">
    <location>
        <begin position="721"/>
        <end position="739"/>
    </location>
</feature>
<accession>A0A2W2APE4</accession>
<feature type="transmembrane region" description="Helical" evidence="6">
    <location>
        <begin position="759"/>
        <end position="785"/>
    </location>
</feature>
<keyword evidence="3 6" id="KW-0812">Transmembrane</keyword>
<evidence type="ECO:0000256" key="6">
    <source>
        <dbReference type="SAM" id="Phobius"/>
    </source>
</evidence>
<keyword evidence="2" id="KW-1003">Cell membrane</keyword>
<feature type="domain" description="ABC3 transporter permease C-terminal" evidence="7">
    <location>
        <begin position="264"/>
        <end position="379"/>
    </location>
</feature>
<dbReference type="GO" id="GO:0005886">
    <property type="term" value="C:plasma membrane"/>
    <property type="evidence" value="ECO:0007669"/>
    <property type="project" value="UniProtKB-SubCell"/>
</dbReference>
<feature type="transmembrane region" description="Helical" evidence="6">
    <location>
        <begin position="805"/>
        <end position="828"/>
    </location>
</feature>
<keyword evidence="5 6" id="KW-0472">Membrane</keyword>
<dbReference type="RefSeq" id="WP_111197600.1">
    <property type="nucleotide sequence ID" value="NZ_QKVK01000003.1"/>
</dbReference>
<gene>
    <name evidence="8" type="ORF">DK847_08080</name>
</gene>
<evidence type="ECO:0000313" key="9">
    <source>
        <dbReference type="Proteomes" id="UP000248795"/>
    </source>
</evidence>
<evidence type="ECO:0000256" key="1">
    <source>
        <dbReference type="ARBA" id="ARBA00004651"/>
    </source>
</evidence>
<comment type="caution">
    <text evidence="8">The sequence shown here is derived from an EMBL/GenBank/DDBJ whole genome shotgun (WGS) entry which is preliminary data.</text>
</comment>
<evidence type="ECO:0000256" key="5">
    <source>
        <dbReference type="ARBA" id="ARBA00023136"/>
    </source>
</evidence>
<dbReference type="AlphaFoldDB" id="A0A2W2APE4"/>
<protein>
    <submittedName>
        <fullName evidence="8">ABC transporter permease</fullName>
    </submittedName>
</protein>
<feature type="transmembrane region" description="Helical" evidence="6">
    <location>
        <begin position="305"/>
        <end position="330"/>
    </location>
</feature>
<evidence type="ECO:0000256" key="4">
    <source>
        <dbReference type="ARBA" id="ARBA00022989"/>
    </source>
</evidence>
<name>A0A2W2APE4_9HYPH</name>
<feature type="transmembrane region" description="Helical" evidence="6">
    <location>
        <begin position="259"/>
        <end position="284"/>
    </location>
</feature>
<evidence type="ECO:0000256" key="3">
    <source>
        <dbReference type="ARBA" id="ARBA00022692"/>
    </source>
</evidence>